<dbReference type="Proteomes" id="UP001219525">
    <property type="component" value="Unassembled WGS sequence"/>
</dbReference>
<dbReference type="InterPro" id="IPR013078">
    <property type="entry name" value="His_Pase_superF_clade-1"/>
</dbReference>
<dbReference type="InterPro" id="IPR029033">
    <property type="entry name" value="His_PPase_superfam"/>
</dbReference>
<evidence type="ECO:0000313" key="2">
    <source>
        <dbReference type="Proteomes" id="UP001219525"/>
    </source>
</evidence>
<evidence type="ECO:0000313" key="1">
    <source>
        <dbReference type="EMBL" id="KAJ7220880.1"/>
    </source>
</evidence>
<sequence>MFQYEVPARFGLLDDSKARWSNLILKLRELNTTDDTSYKLIFFGRHGQGYHNVGEEKYGSKAWDDYWAMLNGDGEITWGPDPELTALGNDQAAAAHALWTEECAAGIHLPERLYCSPMTRAMQTNAITFAGLLSSRTVVLENCREEYGQHTCDRRRTRTYIRTAFPQFDIEDGLEEEDTLWTAETRETGLQVAARARTVLDRIFAEDKDASVVSIVAHGGIINGFLHSIGRPRYALPTGGILPVVIKATRLVLN</sequence>
<comment type="caution">
    <text evidence="1">The sequence shown here is derived from an EMBL/GenBank/DDBJ whole genome shotgun (WGS) entry which is preliminary data.</text>
</comment>
<dbReference type="EMBL" id="JARJCW010000009">
    <property type="protein sequence ID" value="KAJ7220880.1"/>
    <property type="molecule type" value="Genomic_DNA"/>
</dbReference>
<dbReference type="CDD" id="cd07067">
    <property type="entry name" value="HP_PGM_like"/>
    <property type="match status" value="1"/>
</dbReference>
<dbReference type="Gene3D" id="3.40.50.1240">
    <property type="entry name" value="Phosphoglycerate mutase-like"/>
    <property type="match status" value="1"/>
</dbReference>
<dbReference type="SUPFAM" id="SSF53254">
    <property type="entry name" value="Phosphoglycerate mutase-like"/>
    <property type="match status" value="1"/>
</dbReference>
<dbReference type="GO" id="GO:0016791">
    <property type="term" value="F:phosphatase activity"/>
    <property type="evidence" value="ECO:0007669"/>
    <property type="project" value="TreeGrafter"/>
</dbReference>
<proteinExistence type="predicted"/>
<dbReference type="SMART" id="SM00855">
    <property type="entry name" value="PGAM"/>
    <property type="match status" value="1"/>
</dbReference>
<dbReference type="InterPro" id="IPR050275">
    <property type="entry name" value="PGM_Phosphatase"/>
</dbReference>
<dbReference type="PANTHER" id="PTHR48100">
    <property type="entry name" value="BROAD-SPECIFICITY PHOSPHATASE YOR283W-RELATED"/>
    <property type="match status" value="1"/>
</dbReference>
<dbReference type="Pfam" id="PF00300">
    <property type="entry name" value="His_Phos_1"/>
    <property type="match status" value="1"/>
</dbReference>
<dbReference type="AlphaFoldDB" id="A0AAD6VRZ4"/>
<accession>A0AAD6VRZ4</accession>
<dbReference type="PANTHER" id="PTHR48100:SF1">
    <property type="entry name" value="HISTIDINE PHOSPHATASE FAMILY PROTEIN-RELATED"/>
    <property type="match status" value="1"/>
</dbReference>
<keyword evidence="2" id="KW-1185">Reference proteome</keyword>
<protein>
    <submittedName>
        <fullName evidence="1">Histidine phosphatase superfamily</fullName>
    </submittedName>
</protein>
<organism evidence="1 2">
    <name type="scientific">Mycena pura</name>
    <dbReference type="NCBI Taxonomy" id="153505"/>
    <lineage>
        <taxon>Eukaryota</taxon>
        <taxon>Fungi</taxon>
        <taxon>Dikarya</taxon>
        <taxon>Basidiomycota</taxon>
        <taxon>Agaricomycotina</taxon>
        <taxon>Agaricomycetes</taxon>
        <taxon>Agaricomycetidae</taxon>
        <taxon>Agaricales</taxon>
        <taxon>Marasmiineae</taxon>
        <taxon>Mycenaceae</taxon>
        <taxon>Mycena</taxon>
    </lineage>
</organism>
<dbReference type="GO" id="GO:0005737">
    <property type="term" value="C:cytoplasm"/>
    <property type="evidence" value="ECO:0007669"/>
    <property type="project" value="TreeGrafter"/>
</dbReference>
<gene>
    <name evidence="1" type="ORF">GGX14DRAFT_676324</name>
</gene>
<reference evidence="1" key="1">
    <citation type="submission" date="2023-03" db="EMBL/GenBank/DDBJ databases">
        <title>Massive genome expansion in bonnet fungi (Mycena s.s.) driven by repeated elements and novel gene families across ecological guilds.</title>
        <authorList>
            <consortium name="Lawrence Berkeley National Laboratory"/>
            <person name="Harder C.B."/>
            <person name="Miyauchi S."/>
            <person name="Viragh M."/>
            <person name="Kuo A."/>
            <person name="Thoen E."/>
            <person name="Andreopoulos B."/>
            <person name="Lu D."/>
            <person name="Skrede I."/>
            <person name="Drula E."/>
            <person name="Henrissat B."/>
            <person name="Morin E."/>
            <person name="Kohler A."/>
            <person name="Barry K."/>
            <person name="LaButti K."/>
            <person name="Morin E."/>
            <person name="Salamov A."/>
            <person name="Lipzen A."/>
            <person name="Mereny Z."/>
            <person name="Hegedus B."/>
            <person name="Baldrian P."/>
            <person name="Stursova M."/>
            <person name="Weitz H."/>
            <person name="Taylor A."/>
            <person name="Grigoriev I.V."/>
            <person name="Nagy L.G."/>
            <person name="Martin F."/>
            <person name="Kauserud H."/>
        </authorList>
    </citation>
    <scope>NUCLEOTIDE SEQUENCE</scope>
    <source>
        <strain evidence="1">9144</strain>
    </source>
</reference>
<name>A0AAD6VRZ4_9AGAR</name>